<feature type="compositionally biased region" description="Basic residues" evidence="1">
    <location>
        <begin position="67"/>
        <end position="78"/>
    </location>
</feature>
<dbReference type="Proteomes" id="UP000775547">
    <property type="component" value="Unassembled WGS sequence"/>
</dbReference>
<sequence>MTAYYPSQAGTQYVQAGVQPQMVYSQSGYVQQPVAAVPQMQYASSGAYYGQPATVTNGNVLVVPTHGSHHSHSHHGHHSSQPTVITTGGVAPMVGMSGLNQRVLSQQPGYGGAYGGQYYKVSFGERIRRFFGLAPRGPFKYRNNKGMWGFLGYSRRQRYSDARTGAEVDRQGRPIYRV</sequence>
<evidence type="ECO:0000313" key="2">
    <source>
        <dbReference type="EMBL" id="KAG5641400.1"/>
    </source>
</evidence>
<keyword evidence="3" id="KW-1185">Reference proteome</keyword>
<reference evidence="2" key="1">
    <citation type="submission" date="2020-07" db="EMBL/GenBank/DDBJ databases">
        <authorList>
            <person name="Nieuwenhuis M."/>
            <person name="Van De Peppel L.J.J."/>
        </authorList>
    </citation>
    <scope>NUCLEOTIDE SEQUENCE</scope>
    <source>
        <strain evidence="2">AP01</strain>
        <tissue evidence="2">Mycelium</tissue>
    </source>
</reference>
<reference evidence="2" key="2">
    <citation type="submission" date="2021-10" db="EMBL/GenBank/DDBJ databases">
        <title>Phylogenomics reveals ancestral predisposition of the termite-cultivated fungus Termitomyces towards a domesticated lifestyle.</title>
        <authorList>
            <person name="Auxier B."/>
            <person name="Grum-Grzhimaylo A."/>
            <person name="Cardenas M.E."/>
            <person name="Lodge J.D."/>
            <person name="Laessoe T."/>
            <person name="Pedersen O."/>
            <person name="Smith M.E."/>
            <person name="Kuyper T.W."/>
            <person name="Franco-Molano E.A."/>
            <person name="Baroni T.J."/>
            <person name="Aanen D.K."/>
        </authorList>
    </citation>
    <scope>NUCLEOTIDE SEQUENCE</scope>
    <source>
        <strain evidence="2">AP01</strain>
        <tissue evidence="2">Mycelium</tissue>
    </source>
</reference>
<organism evidence="2 3">
    <name type="scientific">Asterophora parasitica</name>
    <dbReference type="NCBI Taxonomy" id="117018"/>
    <lineage>
        <taxon>Eukaryota</taxon>
        <taxon>Fungi</taxon>
        <taxon>Dikarya</taxon>
        <taxon>Basidiomycota</taxon>
        <taxon>Agaricomycotina</taxon>
        <taxon>Agaricomycetes</taxon>
        <taxon>Agaricomycetidae</taxon>
        <taxon>Agaricales</taxon>
        <taxon>Tricholomatineae</taxon>
        <taxon>Lyophyllaceae</taxon>
        <taxon>Asterophora</taxon>
    </lineage>
</organism>
<name>A0A9P7K9Y6_9AGAR</name>
<evidence type="ECO:0000256" key="1">
    <source>
        <dbReference type="SAM" id="MobiDB-lite"/>
    </source>
</evidence>
<gene>
    <name evidence="2" type="ORF">DXG03_005336</name>
</gene>
<accession>A0A9P7K9Y6</accession>
<comment type="caution">
    <text evidence="2">The sequence shown here is derived from an EMBL/GenBank/DDBJ whole genome shotgun (WGS) entry which is preliminary data.</text>
</comment>
<protein>
    <submittedName>
        <fullName evidence="2">Uncharacterized protein</fullName>
    </submittedName>
</protein>
<dbReference type="OrthoDB" id="3269202at2759"/>
<proteinExistence type="predicted"/>
<evidence type="ECO:0000313" key="3">
    <source>
        <dbReference type="Proteomes" id="UP000775547"/>
    </source>
</evidence>
<dbReference type="EMBL" id="JABCKV010000319">
    <property type="protein sequence ID" value="KAG5641400.1"/>
    <property type="molecule type" value="Genomic_DNA"/>
</dbReference>
<feature type="region of interest" description="Disordered" evidence="1">
    <location>
        <begin position="65"/>
        <end position="87"/>
    </location>
</feature>
<dbReference type="AlphaFoldDB" id="A0A9P7K9Y6"/>